<keyword evidence="2" id="KW-1185">Reference proteome</keyword>
<sequence length="209" mass="23218">MPFQYNLKRVSRHKRVLTPSDANNASCYEFETRSLKDAILSRPDVVIKESHSSHSSQTISSVSYPSDLDDDNVFRPQISLKYTSENHHELKLRMTSKSSQWSVEVGGTSFVWDLSYEPFTLTLRAADSGTTLAVFTLRGRGEEGPDGDIGNLRITDEGDNEQYKKEIVSTLAGVFVYWERAGKLVPHSTGGVADGDPGFYRYAPGGMQG</sequence>
<organism evidence="1 2">
    <name type="scientific">Cadophora malorum</name>
    <dbReference type="NCBI Taxonomy" id="108018"/>
    <lineage>
        <taxon>Eukaryota</taxon>
        <taxon>Fungi</taxon>
        <taxon>Dikarya</taxon>
        <taxon>Ascomycota</taxon>
        <taxon>Pezizomycotina</taxon>
        <taxon>Leotiomycetes</taxon>
        <taxon>Helotiales</taxon>
        <taxon>Ploettnerulaceae</taxon>
        <taxon>Cadophora</taxon>
    </lineage>
</organism>
<evidence type="ECO:0000313" key="1">
    <source>
        <dbReference type="EMBL" id="KAG4412325.1"/>
    </source>
</evidence>
<protein>
    <submittedName>
        <fullName evidence="1">Uncharacterized protein</fullName>
    </submittedName>
</protein>
<evidence type="ECO:0000313" key="2">
    <source>
        <dbReference type="Proteomes" id="UP000664132"/>
    </source>
</evidence>
<comment type="caution">
    <text evidence="1">The sequence shown here is derived from an EMBL/GenBank/DDBJ whole genome shotgun (WGS) entry which is preliminary data.</text>
</comment>
<name>A0A8H7T4I1_9HELO</name>
<dbReference type="EMBL" id="JAFJYH010000388">
    <property type="protein sequence ID" value="KAG4412325.1"/>
    <property type="molecule type" value="Genomic_DNA"/>
</dbReference>
<reference evidence="1" key="1">
    <citation type="submission" date="2021-02" db="EMBL/GenBank/DDBJ databases">
        <title>Genome sequence Cadophora malorum strain M34.</title>
        <authorList>
            <person name="Stefanovic E."/>
            <person name="Vu D."/>
            <person name="Scully C."/>
            <person name="Dijksterhuis J."/>
            <person name="Roader J."/>
            <person name="Houbraken J."/>
        </authorList>
    </citation>
    <scope>NUCLEOTIDE SEQUENCE</scope>
    <source>
        <strain evidence="1">M34</strain>
    </source>
</reference>
<proteinExistence type="predicted"/>
<gene>
    <name evidence="1" type="ORF">IFR04_014544</name>
</gene>
<accession>A0A8H7T4I1</accession>
<dbReference type="AlphaFoldDB" id="A0A8H7T4I1"/>
<dbReference type="OrthoDB" id="3941101at2759"/>
<dbReference type="Proteomes" id="UP000664132">
    <property type="component" value="Unassembled WGS sequence"/>
</dbReference>